<feature type="domain" description="BAG" evidence="1">
    <location>
        <begin position="5"/>
        <end position="39"/>
    </location>
</feature>
<dbReference type="GO" id="GO:0051087">
    <property type="term" value="F:protein-folding chaperone binding"/>
    <property type="evidence" value="ECO:0007669"/>
    <property type="project" value="InterPro"/>
</dbReference>
<evidence type="ECO:0000259" key="1">
    <source>
        <dbReference type="PROSITE" id="PS51035"/>
    </source>
</evidence>
<reference evidence="2 3" key="1">
    <citation type="journal article" date="2013" name="Front. Plant Sci.">
        <title>The Reference Genome of the Halophytic Plant Eutrema salsugineum.</title>
        <authorList>
            <person name="Yang R."/>
            <person name="Jarvis D.E."/>
            <person name="Chen H."/>
            <person name="Beilstein M.A."/>
            <person name="Grimwood J."/>
            <person name="Jenkins J."/>
            <person name="Shu S."/>
            <person name="Prochnik S."/>
            <person name="Xin M."/>
            <person name="Ma C."/>
            <person name="Schmutz J."/>
            <person name="Wing R.A."/>
            <person name="Mitchell-Olds T."/>
            <person name="Schumaker K.S."/>
            <person name="Wang X."/>
        </authorList>
    </citation>
    <scope>NUCLEOTIDE SEQUENCE [LARGE SCALE GENOMIC DNA]</scope>
</reference>
<dbReference type="Gramene" id="ESQ43121">
    <property type="protein sequence ID" value="ESQ43121"/>
    <property type="gene ID" value="EUTSA_v10015816mg"/>
</dbReference>
<dbReference type="EMBL" id="KI517464">
    <property type="protein sequence ID" value="ESQ43121.1"/>
    <property type="molecule type" value="Genomic_DNA"/>
</dbReference>
<dbReference type="PROSITE" id="PS51035">
    <property type="entry name" value="BAG"/>
    <property type="match status" value="1"/>
</dbReference>
<gene>
    <name evidence="2" type="ORF">EUTSA_v10015816mg</name>
</gene>
<organism evidence="2 3">
    <name type="scientific">Eutrema salsugineum</name>
    <name type="common">Saltwater cress</name>
    <name type="synonym">Sisymbrium salsugineum</name>
    <dbReference type="NCBI Taxonomy" id="72664"/>
    <lineage>
        <taxon>Eukaryota</taxon>
        <taxon>Viridiplantae</taxon>
        <taxon>Streptophyta</taxon>
        <taxon>Embryophyta</taxon>
        <taxon>Tracheophyta</taxon>
        <taxon>Spermatophyta</taxon>
        <taxon>Magnoliopsida</taxon>
        <taxon>eudicotyledons</taxon>
        <taxon>Gunneridae</taxon>
        <taxon>Pentapetalae</taxon>
        <taxon>rosids</taxon>
        <taxon>malvids</taxon>
        <taxon>Brassicales</taxon>
        <taxon>Brassicaceae</taxon>
        <taxon>Eutremeae</taxon>
        <taxon>Eutrema</taxon>
    </lineage>
</organism>
<sequence length="77" mass="9050">MSLFLKLDFIPGLDPTIKVAWRKVSRKIVGMQKIIDSISKTKDENRWWCNYVRSWSRRRTRRRVASILGRSGGGRDV</sequence>
<evidence type="ECO:0000313" key="2">
    <source>
        <dbReference type="EMBL" id="ESQ43121.1"/>
    </source>
</evidence>
<dbReference type="Proteomes" id="UP000030689">
    <property type="component" value="Unassembled WGS sequence"/>
</dbReference>
<dbReference type="AlphaFoldDB" id="V4NB64"/>
<evidence type="ECO:0000313" key="3">
    <source>
        <dbReference type="Proteomes" id="UP000030689"/>
    </source>
</evidence>
<accession>V4NB64</accession>
<keyword evidence="3" id="KW-1185">Reference proteome</keyword>
<name>V4NB64_EUTSA</name>
<protein>
    <recommendedName>
        <fullName evidence="1">BAG domain-containing protein</fullName>
    </recommendedName>
</protein>
<dbReference type="InterPro" id="IPR003103">
    <property type="entry name" value="BAG_domain"/>
</dbReference>
<proteinExistence type="predicted"/>
<dbReference type="KEGG" id="eus:EUTSA_v10015816mg"/>